<evidence type="ECO:0000256" key="3">
    <source>
        <dbReference type="ARBA" id="ARBA00022692"/>
    </source>
</evidence>
<keyword evidence="6" id="KW-0472">Membrane</keyword>
<evidence type="ECO:0000256" key="1">
    <source>
        <dbReference type="ARBA" id="ARBA00001436"/>
    </source>
</evidence>
<dbReference type="InterPro" id="IPR029787">
    <property type="entry name" value="Nucleotide_cyclase"/>
</dbReference>
<dbReference type="CDD" id="cd07302">
    <property type="entry name" value="CHD"/>
    <property type="match status" value="1"/>
</dbReference>
<feature type="domain" description="Guanylate cyclase" evidence="9">
    <location>
        <begin position="1"/>
        <end position="92"/>
    </location>
</feature>
<organism evidence="10 11">
    <name type="scientific">Ancylostoma duodenale</name>
    <dbReference type="NCBI Taxonomy" id="51022"/>
    <lineage>
        <taxon>Eukaryota</taxon>
        <taxon>Metazoa</taxon>
        <taxon>Ecdysozoa</taxon>
        <taxon>Nematoda</taxon>
        <taxon>Chromadorea</taxon>
        <taxon>Rhabditida</taxon>
        <taxon>Rhabditina</taxon>
        <taxon>Rhabditomorpha</taxon>
        <taxon>Strongyloidea</taxon>
        <taxon>Ancylostomatidae</taxon>
        <taxon>Ancylostomatinae</taxon>
        <taxon>Ancylostoma</taxon>
    </lineage>
</organism>
<gene>
    <name evidence="10" type="ORF">ANCDUO_21428</name>
</gene>
<dbReference type="OrthoDB" id="60033at2759"/>
<dbReference type="Pfam" id="PF00211">
    <property type="entry name" value="Guanylate_cyc"/>
    <property type="match status" value="1"/>
</dbReference>
<dbReference type="SMART" id="SM00044">
    <property type="entry name" value="CYCc"/>
    <property type="match status" value="1"/>
</dbReference>
<evidence type="ECO:0000256" key="8">
    <source>
        <dbReference type="ARBA" id="ARBA00023239"/>
    </source>
</evidence>
<dbReference type="GO" id="GO:0001653">
    <property type="term" value="F:peptide receptor activity"/>
    <property type="evidence" value="ECO:0007669"/>
    <property type="project" value="TreeGrafter"/>
</dbReference>
<keyword evidence="4" id="KW-0547">Nucleotide-binding</keyword>
<dbReference type="GO" id="GO:0000166">
    <property type="term" value="F:nucleotide binding"/>
    <property type="evidence" value="ECO:0007669"/>
    <property type="project" value="UniProtKB-KW"/>
</dbReference>
<dbReference type="Proteomes" id="UP000054047">
    <property type="component" value="Unassembled WGS sequence"/>
</dbReference>
<comment type="catalytic activity">
    <reaction evidence="1">
        <text>GTP = 3',5'-cyclic GMP + diphosphate</text>
        <dbReference type="Rhea" id="RHEA:13665"/>
        <dbReference type="ChEBI" id="CHEBI:33019"/>
        <dbReference type="ChEBI" id="CHEBI:37565"/>
        <dbReference type="ChEBI" id="CHEBI:57746"/>
        <dbReference type="EC" id="4.6.1.2"/>
    </reaction>
</comment>
<reference evidence="10 11" key="1">
    <citation type="submission" date="2013-12" db="EMBL/GenBank/DDBJ databases">
        <title>Draft genome of the parsitic nematode Ancylostoma duodenale.</title>
        <authorList>
            <person name="Mitreva M."/>
        </authorList>
    </citation>
    <scope>NUCLEOTIDE SEQUENCE [LARGE SCALE GENOMIC DNA]</scope>
    <source>
        <strain evidence="10 11">Zhejiang</strain>
    </source>
</reference>
<dbReference type="GO" id="GO:0035556">
    <property type="term" value="P:intracellular signal transduction"/>
    <property type="evidence" value="ECO:0007669"/>
    <property type="project" value="InterPro"/>
</dbReference>
<evidence type="ECO:0000256" key="6">
    <source>
        <dbReference type="ARBA" id="ARBA00023136"/>
    </source>
</evidence>
<dbReference type="InterPro" id="IPR001054">
    <property type="entry name" value="A/G_cyclase"/>
</dbReference>
<dbReference type="PROSITE" id="PS50125">
    <property type="entry name" value="GUANYLATE_CYCLASE_2"/>
    <property type="match status" value="1"/>
</dbReference>
<keyword evidence="8" id="KW-0456">Lyase</keyword>
<name>A0A0C2CFE6_9BILA</name>
<comment type="subcellular location">
    <subcellularLocation>
        <location evidence="2">Membrane</location>
    </subcellularLocation>
</comment>
<keyword evidence="3" id="KW-0812">Transmembrane</keyword>
<dbReference type="SUPFAM" id="SSF55073">
    <property type="entry name" value="Nucleotide cyclase"/>
    <property type="match status" value="1"/>
</dbReference>
<dbReference type="GO" id="GO:0007168">
    <property type="term" value="P:receptor guanylyl cyclase signaling pathway"/>
    <property type="evidence" value="ECO:0007669"/>
    <property type="project" value="TreeGrafter"/>
</dbReference>
<dbReference type="GO" id="GO:0005886">
    <property type="term" value="C:plasma membrane"/>
    <property type="evidence" value="ECO:0007669"/>
    <property type="project" value="TreeGrafter"/>
</dbReference>
<dbReference type="Gene3D" id="3.30.70.1230">
    <property type="entry name" value="Nucleotide cyclase"/>
    <property type="match status" value="1"/>
</dbReference>
<accession>A0A0C2CFE6</accession>
<dbReference type="PANTHER" id="PTHR11920">
    <property type="entry name" value="GUANYLYL CYCLASE"/>
    <property type="match status" value="1"/>
</dbReference>
<proteinExistence type="predicted"/>
<evidence type="ECO:0000259" key="9">
    <source>
        <dbReference type="PROSITE" id="PS50125"/>
    </source>
</evidence>
<dbReference type="InterPro" id="IPR050401">
    <property type="entry name" value="Cyclic_nucleotide_synthase"/>
</dbReference>
<evidence type="ECO:0000313" key="11">
    <source>
        <dbReference type="Proteomes" id="UP000054047"/>
    </source>
</evidence>
<dbReference type="AlphaFoldDB" id="A0A0C2CFE6"/>
<evidence type="ECO:0000256" key="4">
    <source>
        <dbReference type="ARBA" id="ARBA00022741"/>
    </source>
</evidence>
<protein>
    <submittedName>
        <fullName evidence="10">Adenylate/guanylate cyclase catalytic domain protein</fullName>
    </submittedName>
</protein>
<keyword evidence="7" id="KW-0325">Glycoprotein</keyword>
<dbReference type="EMBL" id="KN759008">
    <property type="protein sequence ID" value="KIH48502.1"/>
    <property type="molecule type" value="Genomic_DNA"/>
</dbReference>
<dbReference type="GO" id="GO:0004016">
    <property type="term" value="F:adenylate cyclase activity"/>
    <property type="evidence" value="ECO:0007669"/>
    <property type="project" value="TreeGrafter"/>
</dbReference>
<evidence type="ECO:0000256" key="2">
    <source>
        <dbReference type="ARBA" id="ARBA00004370"/>
    </source>
</evidence>
<sequence>MTAEKAFRVVNLLNGLYTVFDNIIDKHDVYKVETIGDGYLCVSGLPRRNGKEHAKEIGSMSLEFMGSLANFTIPHLPQERINLRIGVHSDTVNTASRMESNGKPGFIHLSYDANKVLEELGGFETEPRGEVIIKVCFYVV</sequence>
<dbReference type="GO" id="GO:0004383">
    <property type="term" value="F:guanylate cyclase activity"/>
    <property type="evidence" value="ECO:0007669"/>
    <property type="project" value="UniProtKB-EC"/>
</dbReference>
<evidence type="ECO:0000313" key="10">
    <source>
        <dbReference type="EMBL" id="KIH48502.1"/>
    </source>
</evidence>
<evidence type="ECO:0000256" key="7">
    <source>
        <dbReference type="ARBA" id="ARBA00023180"/>
    </source>
</evidence>
<keyword evidence="11" id="KW-1185">Reference proteome</keyword>
<dbReference type="PANTHER" id="PTHR11920:SF501">
    <property type="entry name" value="GUANYLATE CYCLASE 32E"/>
    <property type="match status" value="1"/>
</dbReference>
<keyword evidence="5" id="KW-1133">Transmembrane helix</keyword>
<evidence type="ECO:0000256" key="5">
    <source>
        <dbReference type="ARBA" id="ARBA00022989"/>
    </source>
</evidence>